<feature type="region of interest" description="Disordered" evidence="1">
    <location>
        <begin position="1"/>
        <end position="21"/>
    </location>
</feature>
<sequence length="91" mass="10549">MTHQEEPRAASQARPVMPTHDRWLHDEEMARWVRLLGEQGRVAVAPGRPGEQQSVSETWEHVRSCRRPPVIGPVHLMDHFAAVARLFRRPR</sequence>
<dbReference type="RefSeq" id="WP_307553919.1">
    <property type="nucleotide sequence ID" value="NZ_JAUSQU010000001.1"/>
</dbReference>
<organism evidence="2 3">
    <name type="scientific">Streptosporangium lutulentum</name>
    <dbReference type="NCBI Taxonomy" id="1461250"/>
    <lineage>
        <taxon>Bacteria</taxon>
        <taxon>Bacillati</taxon>
        <taxon>Actinomycetota</taxon>
        <taxon>Actinomycetes</taxon>
        <taxon>Streptosporangiales</taxon>
        <taxon>Streptosporangiaceae</taxon>
        <taxon>Streptosporangium</taxon>
    </lineage>
</organism>
<reference evidence="2 3" key="1">
    <citation type="submission" date="2023-07" db="EMBL/GenBank/DDBJ databases">
        <title>Sequencing the genomes of 1000 actinobacteria strains.</title>
        <authorList>
            <person name="Klenk H.-P."/>
        </authorList>
    </citation>
    <scope>NUCLEOTIDE SEQUENCE [LARGE SCALE GENOMIC DNA]</scope>
    <source>
        <strain evidence="2 3">DSM 46740</strain>
    </source>
</reference>
<dbReference type="Proteomes" id="UP001225356">
    <property type="component" value="Unassembled WGS sequence"/>
</dbReference>
<gene>
    <name evidence="2" type="ORF">J2853_000197</name>
</gene>
<evidence type="ECO:0000313" key="2">
    <source>
        <dbReference type="EMBL" id="MDP9840986.1"/>
    </source>
</evidence>
<evidence type="ECO:0000313" key="3">
    <source>
        <dbReference type="Proteomes" id="UP001225356"/>
    </source>
</evidence>
<evidence type="ECO:0000256" key="1">
    <source>
        <dbReference type="SAM" id="MobiDB-lite"/>
    </source>
</evidence>
<proteinExistence type="predicted"/>
<dbReference type="EMBL" id="JAUSQU010000001">
    <property type="protein sequence ID" value="MDP9840986.1"/>
    <property type="molecule type" value="Genomic_DNA"/>
</dbReference>
<accession>A0ABT9Q2N0</accession>
<comment type="caution">
    <text evidence="2">The sequence shown here is derived from an EMBL/GenBank/DDBJ whole genome shotgun (WGS) entry which is preliminary data.</text>
</comment>
<protein>
    <submittedName>
        <fullName evidence="2">Uncharacterized protein</fullName>
    </submittedName>
</protein>
<keyword evidence="3" id="KW-1185">Reference proteome</keyword>
<name>A0ABT9Q2N0_9ACTN</name>